<comment type="caution">
    <text evidence="4">The sequence shown here is derived from an EMBL/GenBank/DDBJ whole genome shotgun (WGS) entry which is preliminary data.</text>
</comment>
<keyword evidence="2" id="KW-0560">Oxidoreductase</keyword>
<dbReference type="EMBL" id="JAXIVU010000001">
    <property type="protein sequence ID" value="MDY7218013.1"/>
    <property type="molecule type" value="Genomic_DNA"/>
</dbReference>
<accession>A0ABU5GM92</accession>
<comment type="similarity">
    <text evidence="1">Belongs to the short-chain dehydrogenases/reductases (SDR) family.</text>
</comment>
<proteinExistence type="inferred from homology"/>
<evidence type="ECO:0000313" key="5">
    <source>
        <dbReference type="Proteomes" id="UP001294570"/>
    </source>
</evidence>
<dbReference type="PANTHER" id="PTHR24321">
    <property type="entry name" value="DEHYDROGENASES, SHORT CHAIN"/>
    <property type="match status" value="1"/>
</dbReference>
<organism evidence="4 5">
    <name type="scientific">Denitrificimonas halotolerans</name>
    <dbReference type="NCBI Taxonomy" id="3098930"/>
    <lineage>
        <taxon>Bacteria</taxon>
        <taxon>Pseudomonadati</taxon>
        <taxon>Pseudomonadota</taxon>
        <taxon>Gammaproteobacteria</taxon>
        <taxon>Pseudomonadales</taxon>
        <taxon>Pseudomonadaceae</taxon>
        <taxon>Denitrificimonas</taxon>
    </lineage>
</organism>
<evidence type="ECO:0000313" key="4">
    <source>
        <dbReference type="EMBL" id="MDY7218013.1"/>
    </source>
</evidence>
<dbReference type="InterPro" id="IPR002347">
    <property type="entry name" value="SDR_fam"/>
</dbReference>
<dbReference type="SMART" id="SM00822">
    <property type="entry name" value="PKS_KR"/>
    <property type="match status" value="1"/>
</dbReference>
<dbReference type="RefSeq" id="WP_321552119.1">
    <property type="nucleotide sequence ID" value="NZ_JAXIVU010000001.1"/>
</dbReference>
<dbReference type="PRINTS" id="PR00080">
    <property type="entry name" value="SDRFAMILY"/>
</dbReference>
<dbReference type="Pfam" id="PF13561">
    <property type="entry name" value="adh_short_C2"/>
    <property type="match status" value="1"/>
</dbReference>
<reference evidence="4 5" key="1">
    <citation type="submission" date="2023-12" db="EMBL/GenBank/DDBJ databases">
        <title>Denitrificimonas halotolerans sp. nov.,a novel species isolated from landfill leachate.</title>
        <authorList>
            <person name="Wang S."/>
        </authorList>
    </citation>
    <scope>NUCLEOTIDE SEQUENCE [LARGE SCALE GENOMIC DNA]</scope>
    <source>
        <strain evidence="4 5">JX-1</strain>
    </source>
</reference>
<dbReference type="NCBIfam" id="NF005559">
    <property type="entry name" value="PRK07231.1"/>
    <property type="match status" value="1"/>
</dbReference>
<feature type="domain" description="Ketoreductase" evidence="3">
    <location>
        <begin position="8"/>
        <end position="191"/>
    </location>
</feature>
<gene>
    <name evidence="4" type="ORF">TOI97_00230</name>
</gene>
<dbReference type="PANTHER" id="PTHR24321:SF15">
    <property type="entry name" value="OXIDOREDUCTASE UCPA"/>
    <property type="match status" value="1"/>
</dbReference>
<dbReference type="InterPro" id="IPR020904">
    <property type="entry name" value="Sc_DH/Rdtase_CS"/>
</dbReference>
<dbReference type="PRINTS" id="PR00081">
    <property type="entry name" value="GDHRDH"/>
</dbReference>
<dbReference type="PROSITE" id="PS00061">
    <property type="entry name" value="ADH_SHORT"/>
    <property type="match status" value="1"/>
</dbReference>
<name>A0ABU5GM92_9GAMM</name>
<evidence type="ECO:0000259" key="3">
    <source>
        <dbReference type="SMART" id="SM00822"/>
    </source>
</evidence>
<dbReference type="Gene3D" id="3.40.50.720">
    <property type="entry name" value="NAD(P)-binding Rossmann-like Domain"/>
    <property type="match status" value="1"/>
</dbReference>
<dbReference type="Proteomes" id="UP001294570">
    <property type="component" value="Unassembled WGS sequence"/>
</dbReference>
<dbReference type="SUPFAM" id="SSF51735">
    <property type="entry name" value="NAD(P)-binding Rossmann-fold domains"/>
    <property type="match status" value="1"/>
</dbReference>
<sequence>MTKRLENKVAIVTGGSAGIGAATAVRMAEEGATVVVFGRREEPLKAVVAKISAQGGKAAYKVVDVSDEQTFVDAIDAVAKEYGKLDVMVNNAASYTWGGITEMSTADWHANFTTTVDGTFWGTRKAMQLMQENGGSIVNISSICGTFGTAWMAGYSAAKAAVTNFSRAAASEGALSNIRCNVVIPGVIETEATAGMLSDEKSREGTAKLIPMKRVGTATELANAVLFLASDESSYITGASIPVDGGRSSDLHTAMD</sequence>
<evidence type="ECO:0000256" key="2">
    <source>
        <dbReference type="ARBA" id="ARBA00023002"/>
    </source>
</evidence>
<evidence type="ECO:0000256" key="1">
    <source>
        <dbReference type="ARBA" id="ARBA00006484"/>
    </source>
</evidence>
<protein>
    <submittedName>
        <fullName evidence="4">SDR family NAD(P)-dependent oxidoreductase</fullName>
    </submittedName>
</protein>
<dbReference type="InterPro" id="IPR036291">
    <property type="entry name" value="NAD(P)-bd_dom_sf"/>
</dbReference>
<keyword evidence="5" id="KW-1185">Reference proteome</keyword>
<dbReference type="InterPro" id="IPR057326">
    <property type="entry name" value="KR_dom"/>
</dbReference>